<comment type="caution">
    <text evidence="3">The sequence shown here is derived from an EMBL/GenBank/DDBJ whole genome shotgun (WGS) entry which is preliminary data.</text>
</comment>
<dbReference type="GO" id="GO:0030655">
    <property type="term" value="P:beta-lactam antibiotic catabolic process"/>
    <property type="evidence" value="ECO:0007669"/>
    <property type="project" value="InterPro"/>
</dbReference>
<sequence>MKIQKETQKSFNCNKKAYFIFSMVLFLMFALGGIMGVFVYPTFFTGAKDKDELQNITQKGQRQGGKYKFINPLLECDYSSDLEYKNIYSIEKKVSEIIERLVDGTNVSSVSLYYRDLNNGPWFGINEDENYKPASLLKVPVFIAYLKKIENNLGLLSSTLSYKENELEMPDPADNLESLAPEKEYTLEKLFERMVVNSDNQAYTLLVNRIDTKELDQVMQDLGMTVPDSNLTENILTAKSYASLFRVLYNSSYVSRSASEYALTLMSYARFDSGITKDLPEEIAISHKFGLRKSEDLTGDVYLHDCGIVYYPEKPYLICIMTKGKDFEQLAGVISTLSKKIYEEIKKQ</sequence>
<protein>
    <submittedName>
        <fullName evidence="3">Serine hydrolase</fullName>
    </submittedName>
</protein>
<dbReference type="PANTHER" id="PTHR35333:SF3">
    <property type="entry name" value="BETA-LACTAMASE-TYPE TRANSPEPTIDASE FOLD CONTAINING PROTEIN"/>
    <property type="match status" value="1"/>
</dbReference>
<evidence type="ECO:0000256" key="1">
    <source>
        <dbReference type="SAM" id="Phobius"/>
    </source>
</evidence>
<dbReference type="InterPro" id="IPR000871">
    <property type="entry name" value="Beta-lactam_class-A"/>
</dbReference>
<dbReference type="GO" id="GO:0046677">
    <property type="term" value="P:response to antibiotic"/>
    <property type="evidence" value="ECO:0007669"/>
    <property type="project" value="InterPro"/>
</dbReference>
<dbReference type="PANTHER" id="PTHR35333">
    <property type="entry name" value="BETA-LACTAMASE"/>
    <property type="match status" value="1"/>
</dbReference>
<dbReference type="SUPFAM" id="SSF56601">
    <property type="entry name" value="beta-lactamase/transpeptidase-like"/>
    <property type="match status" value="1"/>
</dbReference>
<accession>A0A656PQ51</accession>
<dbReference type="InterPro" id="IPR012338">
    <property type="entry name" value="Beta-lactam/transpept-like"/>
</dbReference>
<feature type="transmembrane region" description="Helical" evidence="1">
    <location>
        <begin position="20"/>
        <end position="40"/>
    </location>
</feature>
<keyword evidence="1" id="KW-1133">Transmembrane helix</keyword>
<dbReference type="AlphaFoldDB" id="A0A656PQ51"/>
<gene>
    <name evidence="3" type="ORF">DIU24_02445</name>
</gene>
<reference evidence="3 4" key="1">
    <citation type="journal article" date="2018" name="Nat. Biotechnol.">
        <title>A standardized bacterial taxonomy based on genome phylogeny substantially revises the tree of life.</title>
        <authorList>
            <person name="Parks D.H."/>
            <person name="Chuvochina M."/>
            <person name="Waite D.W."/>
            <person name="Rinke C."/>
            <person name="Skarshewski A."/>
            <person name="Chaumeil P.A."/>
            <person name="Hugenholtz P."/>
        </authorList>
    </citation>
    <scope>NUCLEOTIDE SEQUENCE [LARGE SCALE GENOMIC DNA]</scope>
    <source>
        <strain evidence="3">UBA12021</strain>
    </source>
</reference>
<dbReference type="EMBL" id="DQFB01000004">
    <property type="protein sequence ID" value="HCQ40546.1"/>
    <property type="molecule type" value="Genomic_DNA"/>
</dbReference>
<keyword evidence="3" id="KW-0378">Hydrolase</keyword>
<proteinExistence type="predicted"/>
<dbReference type="Proteomes" id="UP000262056">
    <property type="component" value="Unassembled WGS sequence"/>
</dbReference>
<evidence type="ECO:0000259" key="2">
    <source>
        <dbReference type="Pfam" id="PF13354"/>
    </source>
</evidence>
<organism evidence="3 4">
    <name type="scientific">candidate division WWE3 bacterium</name>
    <dbReference type="NCBI Taxonomy" id="2053526"/>
    <lineage>
        <taxon>Bacteria</taxon>
        <taxon>Katanobacteria</taxon>
    </lineage>
</organism>
<feature type="domain" description="Beta-lactamase class A catalytic" evidence="2">
    <location>
        <begin position="111"/>
        <end position="322"/>
    </location>
</feature>
<dbReference type="GO" id="GO:0008800">
    <property type="term" value="F:beta-lactamase activity"/>
    <property type="evidence" value="ECO:0007669"/>
    <property type="project" value="InterPro"/>
</dbReference>
<evidence type="ECO:0000313" key="3">
    <source>
        <dbReference type="EMBL" id="HCQ40546.1"/>
    </source>
</evidence>
<name>A0A656PQ51_UNCKA</name>
<dbReference type="Gene3D" id="3.40.710.10">
    <property type="entry name" value="DD-peptidase/beta-lactamase superfamily"/>
    <property type="match status" value="1"/>
</dbReference>
<evidence type="ECO:0000313" key="4">
    <source>
        <dbReference type="Proteomes" id="UP000262056"/>
    </source>
</evidence>
<dbReference type="InterPro" id="IPR045155">
    <property type="entry name" value="Beta-lactam_cat"/>
</dbReference>
<keyword evidence="1" id="KW-0812">Transmembrane</keyword>
<dbReference type="Pfam" id="PF13354">
    <property type="entry name" value="Beta-lactamase2"/>
    <property type="match status" value="1"/>
</dbReference>
<keyword evidence="1" id="KW-0472">Membrane</keyword>